<evidence type="ECO:0000313" key="3">
    <source>
        <dbReference type="Proteomes" id="UP001216907"/>
    </source>
</evidence>
<keyword evidence="1" id="KW-1133">Transmembrane helix</keyword>
<keyword evidence="1" id="KW-0472">Membrane</keyword>
<evidence type="ECO:0000313" key="2">
    <source>
        <dbReference type="EMBL" id="MDG3007585.1"/>
    </source>
</evidence>
<proteinExistence type="predicted"/>
<keyword evidence="1" id="KW-0812">Transmembrane</keyword>
<feature type="transmembrane region" description="Helical" evidence="1">
    <location>
        <begin position="58"/>
        <end position="78"/>
    </location>
</feature>
<reference evidence="2 3" key="1">
    <citation type="submission" date="2023-03" db="EMBL/GenBank/DDBJ databases">
        <title>Paludisphaera mucosa sp. nov. a novel planctomycete from northern fen.</title>
        <authorList>
            <person name="Ivanova A."/>
        </authorList>
    </citation>
    <scope>NUCLEOTIDE SEQUENCE [LARGE SCALE GENOMIC DNA]</scope>
    <source>
        <strain evidence="2 3">Pla2</strain>
    </source>
</reference>
<organism evidence="2 3">
    <name type="scientific">Paludisphaera mucosa</name>
    <dbReference type="NCBI Taxonomy" id="3030827"/>
    <lineage>
        <taxon>Bacteria</taxon>
        <taxon>Pseudomonadati</taxon>
        <taxon>Planctomycetota</taxon>
        <taxon>Planctomycetia</taxon>
        <taxon>Isosphaerales</taxon>
        <taxon>Isosphaeraceae</taxon>
        <taxon>Paludisphaera</taxon>
    </lineage>
</organism>
<accession>A0ABT6FJM4</accession>
<dbReference type="EMBL" id="JARRAG010000002">
    <property type="protein sequence ID" value="MDG3007585.1"/>
    <property type="molecule type" value="Genomic_DNA"/>
</dbReference>
<protein>
    <submittedName>
        <fullName evidence="2">Uncharacterized protein</fullName>
    </submittedName>
</protein>
<name>A0ABT6FJM4_9BACT</name>
<evidence type="ECO:0000256" key="1">
    <source>
        <dbReference type="SAM" id="Phobius"/>
    </source>
</evidence>
<comment type="caution">
    <text evidence="2">The sequence shown here is derived from an EMBL/GenBank/DDBJ whole genome shotgun (WGS) entry which is preliminary data.</text>
</comment>
<feature type="transmembrane region" description="Helical" evidence="1">
    <location>
        <begin position="32"/>
        <end position="52"/>
    </location>
</feature>
<gene>
    <name evidence="2" type="ORF">PZE19_27800</name>
</gene>
<keyword evidence="3" id="KW-1185">Reference proteome</keyword>
<dbReference type="RefSeq" id="WP_277863860.1">
    <property type="nucleotide sequence ID" value="NZ_JARRAG010000002.1"/>
</dbReference>
<dbReference type="Proteomes" id="UP001216907">
    <property type="component" value="Unassembled WGS sequence"/>
</dbReference>
<sequence>MPGWIPPCVFAWIAKPVMDAGWLAYLCRRHRVARVLGLVTALFAQFTCHLPAPGEIFVGYFLWHAGTLALTACAYLAADETRGGRLARPPI</sequence>